<dbReference type="InterPro" id="IPR050464">
    <property type="entry name" value="Zeta_carotene_desat/Oxidored"/>
</dbReference>
<dbReference type="Proteomes" id="UP000054321">
    <property type="component" value="Unassembled WGS sequence"/>
</dbReference>
<dbReference type="OrthoDB" id="5977668at2759"/>
<keyword evidence="3" id="KW-1185">Reference proteome</keyword>
<reference evidence="3" key="2">
    <citation type="submission" date="2015-01" db="EMBL/GenBank/DDBJ databases">
        <title>Evolutionary Origins and Diversification of the Mycorrhizal Mutualists.</title>
        <authorList>
            <consortium name="DOE Joint Genome Institute"/>
            <consortium name="Mycorrhizal Genomics Consortium"/>
            <person name="Kohler A."/>
            <person name="Kuo A."/>
            <person name="Nagy L.G."/>
            <person name="Floudas D."/>
            <person name="Copeland A."/>
            <person name="Barry K.W."/>
            <person name="Cichocki N."/>
            <person name="Veneault-Fourrey C."/>
            <person name="LaButti K."/>
            <person name="Lindquist E.A."/>
            <person name="Lipzen A."/>
            <person name="Lundell T."/>
            <person name="Morin E."/>
            <person name="Murat C."/>
            <person name="Riley R."/>
            <person name="Ohm R."/>
            <person name="Sun H."/>
            <person name="Tunlid A."/>
            <person name="Henrissat B."/>
            <person name="Grigoriev I.V."/>
            <person name="Hibbett D.S."/>
            <person name="Martin F."/>
        </authorList>
    </citation>
    <scope>NUCLEOTIDE SEQUENCE [LARGE SCALE GENOMIC DNA]</scope>
    <source>
        <strain evidence="3">Zn</strain>
    </source>
</reference>
<evidence type="ECO:0000259" key="1">
    <source>
        <dbReference type="Pfam" id="PF01593"/>
    </source>
</evidence>
<sequence length="476" mass="53008">MGAVFGPRYRVAVVGSGMAGLVTAYLLNQDREQRYEVEVFEIGEQLSLDSSSLSVSNSETGSTDRIDLPMRAFAGGFYNNLRAMYDFLDVRYQPQRFLFGFSSIASKLNCSSPKSPDRLHFVHSSNNHILFPMKPENSTVANHILEIAYLIVWYAWFTICCFCVPPTPATPTVPCESLREYIQRIHLPTYFVSRYLLPLFSSVATCPHEALFEFPAHDLIDYKKRTNWDRHYTVFGGVNEVQRKLSKGLQIRKSARVISVEPQAQGIKVRWENALRNPGSGSSEATFDRVVLAVPPNVVQAIFSPLKSQMAQIPTISVQSVVHTDETTIGRLSGADILHSLNTKALMKSSDAQIIYLRTFAEGKAQTESIHVQPSGMLVTTCPVTAINPAKTTQTSTFTRVLRTPESRQIVAGIFNYSSSAPELHQKKQTAQWRNGDEGVWLVGGWCWDGMVLLEGCIVSSMTVANAFGVEIPWGH</sequence>
<evidence type="ECO:0000313" key="3">
    <source>
        <dbReference type="Proteomes" id="UP000054321"/>
    </source>
</evidence>
<organism evidence="2 3">
    <name type="scientific">Oidiodendron maius (strain Zn)</name>
    <dbReference type="NCBI Taxonomy" id="913774"/>
    <lineage>
        <taxon>Eukaryota</taxon>
        <taxon>Fungi</taxon>
        <taxon>Dikarya</taxon>
        <taxon>Ascomycota</taxon>
        <taxon>Pezizomycotina</taxon>
        <taxon>Leotiomycetes</taxon>
        <taxon>Leotiomycetes incertae sedis</taxon>
        <taxon>Myxotrichaceae</taxon>
        <taxon>Oidiodendron</taxon>
    </lineage>
</organism>
<dbReference type="EMBL" id="KN832884">
    <property type="protein sequence ID" value="KIM96423.1"/>
    <property type="molecule type" value="Genomic_DNA"/>
</dbReference>
<dbReference type="HOGENOM" id="CLU_028123_3_1_1"/>
<dbReference type="PANTHER" id="PTHR42923:SF42">
    <property type="entry name" value="AMINE OXIDASE DOMAIN-CONTAINING PROTEIN"/>
    <property type="match status" value="1"/>
</dbReference>
<proteinExistence type="predicted"/>
<dbReference type="STRING" id="913774.A0A0C3CBV4"/>
<feature type="domain" description="Amine oxidase" evidence="1">
    <location>
        <begin position="227"/>
        <end position="310"/>
    </location>
</feature>
<accession>A0A0C3CBV4</accession>
<dbReference type="InterPro" id="IPR002937">
    <property type="entry name" value="Amino_oxidase"/>
</dbReference>
<dbReference type="Pfam" id="PF13450">
    <property type="entry name" value="NAD_binding_8"/>
    <property type="match status" value="1"/>
</dbReference>
<dbReference type="GO" id="GO:0016491">
    <property type="term" value="F:oxidoreductase activity"/>
    <property type="evidence" value="ECO:0007669"/>
    <property type="project" value="InterPro"/>
</dbReference>
<dbReference type="AlphaFoldDB" id="A0A0C3CBV4"/>
<dbReference type="InParanoid" id="A0A0C3CBV4"/>
<dbReference type="InterPro" id="IPR036188">
    <property type="entry name" value="FAD/NAD-bd_sf"/>
</dbReference>
<name>A0A0C3CBV4_OIDMZ</name>
<protein>
    <recommendedName>
        <fullName evidence="1">Amine oxidase domain-containing protein</fullName>
    </recommendedName>
</protein>
<dbReference type="SUPFAM" id="SSF51905">
    <property type="entry name" value="FAD/NAD(P)-binding domain"/>
    <property type="match status" value="1"/>
</dbReference>
<dbReference type="Gene3D" id="3.50.50.60">
    <property type="entry name" value="FAD/NAD(P)-binding domain"/>
    <property type="match status" value="2"/>
</dbReference>
<evidence type="ECO:0000313" key="2">
    <source>
        <dbReference type="EMBL" id="KIM96423.1"/>
    </source>
</evidence>
<dbReference type="PANTHER" id="PTHR42923">
    <property type="entry name" value="PROTOPORPHYRINOGEN OXIDASE"/>
    <property type="match status" value="1"/>
</dbReference>
<gene>
    <name evidence="2" type="ORF">OIDMADRAFT_170121</name>
</gene>
<dbReference type="Pfam" id="PF01593">
    <property type="entry name" value="Amino_oxidase"/>
    <property type="match status" value="1"/>
</dbReference>
<reference evidence="2 3" key="1">
    <citation type="submission" date="2014-04" db="EMBL/GenBank/DDBJ databases">
        <authorList>
            <consortium name="DOE Joint Genome Institute"/>
            <person name="Kuo A."/>
            <person name="Martino E."/>
            <person name="Perotto S."/>
            <person name="Kohler A."/>
            <person name="Nagy L.G."/>
            <person name="Floudas D."/>
            <person name="Copeland A."/>
            <person name="Barry K.W."/>
            <person name="Cichocki N."/>
            <person name="Veneault-Fourrey C."/>
            <person name="LaButti K."/>
            <person name="Lindquist E.A."/>
            <person name="Lipzen A."/>
            <person name="Lundell T."/>
            <person name="Morin E."/>
            <person name="Murat C."/>
            <person name="Sun H."/>
            <person name="Tunlid A."/>
            <person name="Henrissat B."/>
            <person name="Grigoriev I.V."/>
            <person name="Hibbett D.S."/>
            <person name="Martin F."/>
            <person name="Nordberg H.P."/>
            <person name="Cantor M.N."/>
            <person name="Hua S.X."/>
        </authorList>
    </citation>
    <scope>NUCLEOTIDE SEQUENCE [LARGE SCALE GENOMIC DNA]</scope>
    <source>
        <strain evidence="2 3">Zn</strain>
    </source>
</reference>